<feature type="compositionally biased region" description="Basic and acidic residues" evidence="1">
    <location>
        <begin position="1"/>
        <end position="14"/>
    </location>
</feature>
<evidence type="ECO:0000313" key="4">
    <source>
        <dbReference type="Proteomes" id="UP000008281"/>
    </source>
</evidence>
<dbReference type="OMA" id="ATACTKM"/>
<dbReference type="Proteomes" id="UP000008281">
    <property type="component" value="Unassembled WGS sequence"/>
</dbReference>
<dbReference type="KEGG" id="crq:GCK72_009372"/>
<dbReference type="GeneID" id="9825854"/>
<dbReference type="AlphaFoldDB" id="E3LSL6"/>
<feature type="domain" description="BAR" evidence="2">
    <location>
        <begin position="21"/>
        <end position="264"/>
    </location>
</feature>
<dbReference type="eggNOG" id="ENOG502SGZQ">
    <property type="taxonomic scope" value="Eukaryota"/>
</dbReference>
<dbReference type="InterPro" id="IPR004148">
    <property type="entry name" value="BAR_dom"/>
</dbReference>
<proteinExistence type="predicted"/>
<dbReference type="GO" id="GO:0005737">
    <property type="term" value="C:cytoplasm"/>
    <property type="evidence" value="ECO:0007669"/>
    <property type="project" value="InterPro"/>
</dbReference>
<accession>E3LSL6</accession>
<reference evidence="3" key="1">
    <citation type="submission" date="2007-07" db="EMBL/GenBank/DDBJ databases">
        <title>PCAP assembly of the Caenorhabditis remanei genome.</title>
        <authorList>
            <consortium name="The Caenorhabditis remanei Sequencing Consortium"/>
            <person name="Wilson R.K."/>
        </authorList>
    </citation>
    <scope>NUCLEOTIDE SEQUENCE [LARGE SCALE GENOMIC DNA]</scope>
    <source>
        <strain evidence="3">PB4641</strain>
    </source>
</reference>
<keyword evidence="4" id="KW-1185">Reference proteome</keyword>
<feature type="region of interest" description="Disordered" evidence="1">
    <location>
        <begin position="1"/>
        <end position="23"/>
    </location>
</feature>
<dbReference type="Pfam" id="PF03114">
    <property type="entry name" value="BAR"/>
    <property type="match status" value="1"/>
</dbReference>
<dbReference type="STRING" id="31234.E3LSL6"/>
<protein>
    <recommendedName>
        <fullName evidence="2">BAR domain-containing protein</fullName>
    </recommendedName>
</protein>
<organism evidence="4">
    <name type="scientific">Caenorhabditis remanei</name>
    <name type="common">Caenorhabditis vulgaris</name>
    <dbReference type="NCBI Taxonomy" id="31234"/>
    <lineage>
        <taxon>Eukaryota</taxon>
        <taxon>Metazoa</taxon>
        <taxon>Ecdysozoa</taxon>
        <taxon>Nematoda</taxon>
        <taxon>Chromadorea</taxon>
        <taxon>Rhabditida</taxon>
        <taxon>Rhabditina</taxon>
        <taxon>Rhabditomorpha</taxon>
        <taxon>Rhabditoidea</taxon>
        <taxon>Rhabditidae</taxon>
        <taxon>Peloderinae</taxon>
        <taxon>Caenorhabditis</taxon>
    </lineage>
</organism>
<evidence type="ECO:0000259" key="2">
    <source>
        <dbReference type="SMART" id="SM00721"/>
    </source>
</evidence>
<gene>
    <name evidence="3" type="ORF">CRE_25612</name>
</gene>
<evidence type="ECO:0000256" key="1">
    <source>
        <dbReference type="SAM" id="MobiDB-lite"/>
    </source>
</evidence>
<dbReference type="CTD" id="9825854"/>
<dbReference type="RefSeq" id="XP_003112996.2">
    <property type="nucleotide sequence ID" value="XM_003112948.2"/>
</dbReference>
<dbReference type="SMART" id="SM00721">
    <property type="entry name" value="BAR"/>
    <property type="match status" value="1"/>
</dbReference>
<sequence length="272" mass="31389">MDKNPEDQKIKPGVEDDDQSKKTKAAMAEASTIGWGRRWKTHIGQKTGFVEQTKLEPRFERNIEKLISYHNIIYKMVDAIELQVQIDPKILAQRRVSAPNGENEWGKLGGWLHYLAMSQFTEQPAKILDSYSRMCGKIGQKENQVQRRTRSHLIKRMRLYTGDDTEELNKCVDALQPLLTALDDTRRVMKSAKVSKDLVARGQAYQSMILAFNHKAGEIQGWIDEVTTVVTLHQNELIRFCREVAVYNDAVYNNLNETMLRLGYLPHKKEQK</sequence>
<dbReference type="HOGENOM" id="CLU_059076_0_0_1"/>
<dbReference type="EMBL" id="DS268414">
    <property type="protein sequence ID" value="EFP09250.1"/>
    <property type="molecule type" value="Genomic_DNA"/>
</dbReference>
<evidence type="ECO:0000313" key="3">
    <source>
        <dbReference type="EMBL" id="EFP09250.1"/>
    </source>
</evidence>
<dbReference type="OrthoDB" id="5793263at2759"/>
<dbReference type="InParanoid" id="E3LSL6"/>
<name>E3LSL6_CAERE</name>
<dbReference type="FunCoup" id="E3LSL6">
    <property type="interactions" value="16"/>
</dbReference>